<feature type="non-terminal residue" evidence="1">
    <location>
        <position position="1"/>
    </location>
</feature>
<comment type="caution">
    <text evidence="1">The sequence shown here is derived from an EMBL/GenBank/DDBJ whole genome shotgun (WGS) entry which is preliminary data.</text>
</comment>
<proteinExistence type="predicted"/>
<gene>
    <name evidence="1" type="ORF">S06H3_61579</name>
</gene>
<organism evidence="1">
    <name type="scientific">marine sediment metagenome</name>
    <dbReference type="NCBI Taxonomy" id="412755"/>
    <lineage>
        <taxon>unclassified sequences</taxon>
        <taxon>metagenomes</taxon>
        <taxon>ecological metagenomes</taxon>
    </lineage>
</organism>
<name>X1QS46_9ZZZZ</name>
<accession>X1QS46</accession>
<protein>
    <submittedName>
        <fullName evidence="1">Uncharacterized protein</fullName>
    </submittedName>
</protein>
<reference evidence="1" key="1">
    <citation type="journal article" date="2014" name="Front. Microbiol.">
        <title>High frequency of phylogenetically diverse reductive dehalogenase-homologous genes in deep subseafloor sedimentary metagenomes.</title>
        <authorList>
            <person name="Kawai M."/>
            <person name="Futagami T."/>
            <person name="Toyoda A."/>
            <person name="Takaki Y."/>
            <person name="Nishi S."/>
            <person name="Hori S."/>
            <person name="Arai W."/>
            <person name="Tsubouchi T."/>
            <person name="Morono Y."/>
            <person name="Uchiyama I."/>
            <person name="Ito T."/>
            <person name="Fujiyama A."/>
            <person name="Inagaki F."/>
            <person name="Takami H."/>
        </authorList>
    </citation>
    <scope>NUCLEOTIDE SEQUENCE</scope>
    <source>
        <strain evidence="1">Expedition CK06-06</strain>
    </source>
</reference>
<dbReference type="AlphaFoldDB" id="X1QS46"/>
<sequence>CYIDDVILDGDEVEALATITIEFPDDTEFADEPWSNDDVTVRSTQGWGVANDKTPVGGHIVIDEDDLTVTIGLAQLVENIAELATVEVEFAEGPIINPSDPGTYTLRVKTSEEGDWVESAEYDIDAPTVGGSVYIYNPSDVLLATFGGRFALNNLVNYLDGDDYTIEV</sequence>
<dbReference type="EMBL" id="BARV01040412">
    <property type="protein sequence ID" value="GAI53755.1"/>
    <property type="molecule type" value="Genomic_DNA"/>
</dbReference>
<evidence type="ECO:0000313" key="1">
    <source>
        <dbReference type="EMBL" id="GAI53755.1"/>
    </source>
</evidence>
<feature type="non-terminal residue" evidence="1">
    <location>
        <position position="168"/>
    </location>
</feature>